<comment type="caution">
    <text evidence="1">The sequence shown here is derived from an EMBL/GenBank/DDBJ whole genome shotgun (WGS) entry which is preliminary data.</text>
</comment>
<accession>A0A820M2X7</accession>
<evidence type="ECO:0000313" key="1">
    <source>
        <dbReference type="EMBL" id="CAF4366089.1"/>
    </source>
</evidence>
<sequence length="104" mass="12279">MRKLIRKMPSMALLVLDKCSMIVHTKGMAVHKNIFVYEFLDDQFTVNKWNRDSSEDEKHGTLYTSNTVDLVMKHPLFLMAQYEAHDLMSHPLSNYLVKLKFQKF</sequence>
<organism evidence="1 2">
    <name type="scientific">Adineta steineri</name>
    <dbReference type="NCBI Taxonomy" id="433720"/>
    <lineage>
        <taxon>Eukaryota</taxon>
        <taxon>Metazoa</taxon>
        <taxon>Spiralia</taxon>
        <taxon>Gnathifera</taxon>
        <taxon>Rotifera</taxon>
        <taxon>Eurotatoria</taxon>
        <taxon>Bdelloidea</taxon>
        <taxon>Adinetida</taxon>
        <taxon>Adinetidae</taxon>
        <taxon>Adineta</taxon>
    </lineage>
</organism>
<reference evidence="1" key="1">
    <citation type="submission" date="2021-02" db="EMBL/GenBank/DDBJ databases">
        <authorList>
            <person name="Nowell W R."/>
        </authorList>
    </citation>
    <scope>NUCLEOTIDE SEQUENCE</scope>
</reference>
<dbReference type="EMBL" id="CAJOAY010023420">
    <property type="protein sequence ID" value="CAF4366089.1"/>
    <property type="molecule type" value="Genomic_DNA"/>
</dbReference>
<dbReference type="AlphaFoldDB" id="A0A820M2X7"/>
<evidence type="ECO:0000313" key="2">
    <source>
        <dbReference type="Proteomes" id="UP000663881"/>
    </source>
</evidence>
<feature type="non-terminal residue" evidence="1">
    <location>
        <position position="1"/>
    </location>
</feature>
<gene>
    <name evidence="1" type="ORF">OKA104_LOCUS49589</name>
</gene>
<proteinExistence type="predicted"/>
<dbReference type="Proteomes" id="UP000663881">
    <property type="component" value="Unassembled WGS sequence"/>
</dbReference>
<name>A0A820M2X7_9BILA</name>
<protein>
    <submittedName>
        <fullName evidence="1">Uncharacterized protein</fullName>
    </submittedName>
</protein>